<gene>
    <name evidence="5" type="ORF">CTEN210_14345</name>
</gene>
<dbReference type="GO" id="GO:0005634">
    <property type="term" value="C:nucleus"/>
    <property type="evidence" value="ECO:0007669"/>
    <property type="project" value="UniProtKB-SubCell"/>
</dbReference>
<proteinExistence type="inferred from homology"/>
<comment type="caution">
    <text evidence="5">The sequence shown here is derived from an EMBL/GenBank/DDBJ whole genome shotgun (WGS) entry which is preliminary data.</text>
</comment>
<feature type="compositionally biased region" description="Basic and acidic residues" evidence="4">
    <location>
        <begin position="276"/>
        <end position="297"/>
    </location>
</feature>
<reference evidence="5 6" key="1">
    <citation type="journal article" date="2021" name="Sci. Rep.">
        <title>The genome of the diatom Chaetoceros tenuissimus carries an ancient integrated fragment of an extant virus.</title>
        <authorList>
            <person name="Hongo Y."/>
            <person name="Kimura K."/>
            <person name="Takaki Y."/>
            <person name="Yoshida Y."/>
            <person name="Baba S."/>
            <person name="Kobayashi G."/>
            <person name="Nagasaki K."/>
            <person name="Hano T."/>
            <person name="Tomaru Y."/>
        </authorList>
    </citation>
    <scope>NUCLEOTIDE SEQUENCE [LARGE SCALE GENOMIC DNA]</scope>
    <source>
        <strain evidence="5 6">NIES-3715</strain>
    </source>
</reference>
<feature type="region of interest" description="Disordered" evidence="4">
    <location>
        <begin position="1"/>
        <end position="444"/>
    </location>
</feature>
<feature type="compositionally biased region" description="Basic residues" evidence="4">
    <location>
        <begin position="393"/>
        <end position="410"/>
    </location>
</feature>
<feature type="compositionally biased region" description="Basic and acidic residues" evidence="4">
    <location>
        <begin position="163"/>
        <end position="173"/>
    </location>
</feature>
<feature type="compositionally biased region" description="Basic and acidic residues" evidence="4">
    <location>
        <begin position="1"/>
        <end position="13"/>
    </location>
</feature>
<dbReference type="GO" id="GO:0051315">
    <property type="term" value="P:attachment of mitotic spindle microtubules to kinetochore"/>
    <property type="evidence" value="ECO:0007669"/>
    <property type="project" value="TreeGrafter"/>
</dbReference>
<organism evidence="5 6">
    <name type="scientific">Chaetoceros tenuissimus</name>
    <dbReference type="NCBI Taxonomy" id="426638"/>
    <lineage>
        <taxon>Eukaryota</taxon>
        <taxon>Sar</taxon>
        <taxon>Stramenopiles</taxon>
        <taxon>Ochrophyta</taxon>
        <taxon>Bacillariophyta</taxon>
        <taxon>Coscinodiscophyceae</taxon>
        <taxon>Chaetocerotophycidae</taxon>
        <taxon>Chaetocerotales</taxon>
        <taxon>Chaetocerotaceae</taxon>
        <taxon>Chaetoceros</taxon>
    </lineage>
</organism>
<feature type="region of interest" description="Disordered" evidence="4">
    <location>
        <begin position="485"/>
        <end position="525"/>
    </location>
</feature>
<dbReference type="Proteomes" id="UP001054902">
    <property type="component" value="Unassembled WGS sequence"/>
</dbReference>
<evidence type="ECO:0000256" key="2">
    <source>
        <dbReference type="ARBA" id="ARBA00010291"/>
    </source>
</evidence>
<evidence type="ECO:0008006" key="7">
    <source>
        <dbReference type="Google" id="ProtNLM"/>
    </source>
</evidence>
<protein>
    <recommendedName>
        <fullName evidence="7">Mif2/CENP-C cupin domain-containing protein</fullName>
    </recommendedName>
</protein>
<dbReference type="GO" id="GO:0000776">
    <property type="term" value="C:kinetochore"/>
    <property type="evidence" value="ECO:0007669"/>
    <property type="project" value="InterPro"/>
</dbReference>
<feature type="compositionally biased region" description="Basic and acidic residues" evidence="4">
    <location>
        <begin position="182"/>
        <end position="191"/>
    </location>
</feature>
<evidence type="ECO:0000256" key="3">
    <source>
        <dbReference type="ARBA" id="ARBA00023242"/>
    </source>
</evidence>
<dbReference type="EMBL" id="BLLK01000058">
    <property type="protein sequence ID" value="GFH57869.1"/>
    <property type="molecule type" value="Genomic_DNA"/>
</dbReference>
<accession>A0AAD3D8C8</accession>
<dbReference type="PANTHER" id="PTHR16684">
    <property type="entry name" value="CENTROMERE PROTEIN C"/>
    <property type="match status" value="1"/>
</dbReference>
<evidence type="ECO:0000313" key="5">
    <source>
        <dbReference type="EMBL" id="GFH57869.1"/>
    </source>
</evidence>
<dbReference type="GO" id="GO:0051455">
    <property type="term" value="P:spindle attachment to meiosis I kinetochore"/>
    <property type="evidence" value="ECO:0007669"/>
    <property type="project" value="TreeGrafter"/>
</dbReference>
<dbReference type="GO" id="GO:0019237">
    <property type="term" value="F:centromeric DNA binding"/>
    <property type="evidence" value="ECO:0007669"/>
    <property type="project" value="InterPro"/>
</dbReference>
<dbReference type="AlphaFoldDB" id="A0AAD3D8C8"/>
<dbReference type="InterPro" id="IPR028386">
    <property type="entry name" value="CENP-C/Mif2/cnp3"/>
</dbReference>
<evidence type="ECO:0000256" key="4">
    <source>
        <dbReference type="SAM" id="MobiDB-lite"/>
    </source>
</evidence>
<feature type="compositionally biased region" description="Low complexity" evidence="4">
    <location>
        <begin position="357"/>
        <end position="367"/>
    </location>
</feature>
<feature type="compositionally biased region" description="Pro residues" evidence="4">
    <location>
        <begin position="337"/>
        <end position="347"/>
    </location>
</feature>
<dbReference type="InterPro" id="IPR014710">
    <property type="entry name" value="RmlC-like_jellyroll"/>
</dbReference>
<comment type="subcellular location">
    <subcellularLocation>
        <location evidence="1">Nucleus</location>
    </subcellularLocation>
</comment>
<name>A0AAD3D8C8_9STRA</name>
<dbReference type="Gene3D" id="2.60.120.10">
    <property type="entry name" value="Jelly Rolls"/>
    <property type="match status" value="1"/>
</dbReference>
<evidence type="ECO:0000256" key="1">
    <source>
        <dbReference type="ARBA" id="ARBA00004123"/>
    </source>
</evidence>
<keyword evidence="6" id="KW-1185">Reference proteome</keyword>
<feature type="compositionally biased region" description="Basic residues" evidence="4">
    <location>
        <begin position="112"/>
        <end position="126"/>
    </location>
</feature>
<comment type="similarity">
    <text evidence="2">Belongs to the CENP-C/MIF2 family.</text>
</comment>
<sequence>MPRFSYPKDKTQNKEMSTSRPTPSRKSSSDGKRRSAPTPSSSKKDTTAKTPASILKTSRRGIKVTRTQKASDGYADDSPYWAAAKLASTQPENDDDDSSSSEESMNSTQKRQMQKKAKKDQKKIQKKKETLEQRRKLKQKYMDGQAKVKPNFKGAKSDDEDESSRASGDEKLNGDSSQNGEWLKETLDEKRKSKNIFSPSDLSRASTIPPTPASTKTTKSAKSLGDLNISVDMDVNDDADDDANEFHVSYDNEDDDVGNNSENDVDQPLASSLSPIHEEEHVAMERKNHNLEDKIDEIIETTYPKTPAKSIQANDNDNDSDGGYDEGPGFELNDDMPSPPAPSPPPSDNEDDKSAEKSPALRSSPRSSSKKRSRTESVEDSDSEDSKEAQKARKEKKKKSKRGRPKKKKVNFSQGYQTGPREYRTIPAEEFEGEDGPAGVRRSKRRKFEPLQFWKNEKIVYEANRDDGSDAEIFGDMPMVTGIQKAEPTPYKKRNITRRVESDDESAATGKKSKKKSSAVQEQTPFDCSKLREKVKIIDGDKALVWNEDTSSAEEIRMIVRRAGMQLMSLPLQKGFRTKEEGKVTVKAAQAFNVPPQSAEFPGFICGCMELPPKGIKDQEGVGPCAQVFNVGDCQPNSVEVSIADPDSDNGNYQRETARRYLLSKGDFFYVPAGNIYRIQNHSETTSSSLNWIIIRAEM</sequence>
<dbReference type="PANTHER" id="PTHR16684:SF11">
    <property type="entry name" value="CENTROMERE PROTEIN C"/>
    <property type="match status" value="1"/>
</dbReference>
<feature type="compositionally biased region" description="Acidic residues" evidence="4">
    <location>
        <begin position="234"/>
        <end position="243"/>
    </location>
</feature>
<dbReference type="GO" id="GO:0051382">
    <property type="term" value="P:kinetochore assembly"/>
    <property type="evidence" value="ECO:0007669"/>
    <property type="project" value="InterPro"/>
</dbReference>
<keyword evidence="3" id="KW-0539">Nucleus</keyword>
<evidence type="ECO:0000313" key="6">
    <source>
        <dbReference type="Proteomes" id="UP001054902"/>
    </source>
</evidence>
<feature type="compositionally biased region" description="Low complexity" evidence="4">
    <location>
        <begin position="203"/>
        <end position="223"/>
    </location>
</feature>